<dbReference type="GO" id="GO:0051301">
    <property type="term" value="P:cell division"/>
    <property type="evidence" value="ECO:0007669"/>
    <property type="project" value="UniProtKB-UniRule"/>
</dbReference>
<keyword evidence="7 8" id="KW-0131">Cell cycle</keyword>
<keyword evidence="12" id="KW-1185">Reference proteome</keyword>
<dbReference type="InterPro" id="IPR006664">
    <property type="entry name" value="OMP_bac"/>
</dbReference>
<evidence type="ECO:0000256" key="9">
    <source>
        <dbReference type="SAM" id="SignalP"/>
    </source>
</evidence>
<dbReference type="InterPro" id="IPR006690">
    <property type="entry name" value="OMPA-like_CS"/>
</dbReference>
<evidence type="ECO:0000313" key="11">
    <source>
        <dbReference type="EMBL" id="RDH46663.1"/>
    </source>
</evidence>
<dbReference type="PROSITE" id="PS01068">
    <property type="entry name" value="OMPA_1"/>
    <property type="match status" value="1"/>
</dbReference>
<feature type="chain" id="PRO_5020228566" description="Peptidoglycan-associated lipoprotein" evidence="9">
    <location>
        <begin position="20"/>
        <end position="172"/>
    </location>
</feature>
<dbReference type="PROSITE" id="PS51257">
    <property type="entry name" value="PROKAR_LIPOPROTEIN"/>
    <property type="match status" value="1"/>
</dbReference>
<evidence type="ECO:0000256" key="8">
    <source>
        <dbReference type="HAMAP-Rule" id="MF_02204"/>
    </source>
</evidence>
<proteinExistence type="inferred from homology"/>
<dbReference type="InterPro" id="IPR006665">
    <property type="entry name" value="OmpA-like"/>
</dbReference>
<evidence type="ECO:0000256" key="1">
    <source>
        <dbReference type="ARBA" id="ARBA00022618"/>
    </source>
</evidence>
<evidence type="ECO:0000256" key="4">
    <source>
        <dbReference type="ARBA" id="ARBA00023139"/>
    </source>
</evidence>
<keyword evidence="3 8" id="KW-0472">Membrane</keyword>
<keyword evidence="5 8" id="KW-0998">Cell outer membrane</keyword>
<comment type="subcellular location">
    <subcellularLocation>
        <location evidence="8">Cell outer membrane</location>
        <topology evidence="8">Lipid-anchor</topology>
    </subcellularLocation>
</comment>
<protein>
    <recommendedName>
        <fullName evidence="8">Peptidoglycan-associated lipoprotein</fullName>
        <shortName evidence="8">PAL</shortName>
    </recommendedName>
</protein>
<keyword evidence="4 8" id="KW-0564">Palmitate</keyword>
<evidence type="ECO:0000256" key="7">
    <source>
        <dbReference type="ARBA" id="ARBA00023306"/>
    </source>
</evidence>
<comment type="subunit">
    <text evidence="8">The Tol-Pal system is composed of five core proteins: the inner membrane proteins TolA, TolQ and TolR, the periplasmic protein TolB and the outer membrane protein Pal. They form a network linking the inner and outer membranes and the peptidoglycan layer.</text>
</comment>
<evidence type="ECO:0000256" key="3">
    <source>
        <dbReference type="ARBA" id="ARBA00023136"/>
    </source>
</evidence>
<name>A0A4P9VSQ1_9GAMM</name>
<dbReference type="SUPFAM" id="SSF103088">
    <property type="entry name" value="OmpA-like"/>
    <property type="match status" value="1"/>
</dbReference>
<dbReference type="EMBL" id="NDXW01000001">
    <property type="protein sequence ID" value="RDH46663.1"/>
    <property type="molecule type" value="Genomic_DNA"/>
</dbReference>
<feature type="signal peptide" evidence="9">
    <location>
        <begin position="1"/>
        <end position="19"/>
    </location>
</feature>
<dbReference type="NCBIfam" id="TIGR02802">
    <property type="entry name" value="Pal_lipo"/>
    <property type="match status" value="1"/>
</dbReference>
<accession>A0A4P9VSQ1</accession>
<comment type="function">
    <text evidence="8">Part of the Tol-Pal system, which plays a role in outer membrane invagination during cell division and is important for maintaining outer membrane integrity.</text>
</comment>
<keyword evidence="2 8" id="KW-0732">Signal</keyword>
<gene>
    <name evidence="8 11" type="primary">pal</name>
    <name evidence="11" type="ORF">B9G39_06370</name>
</gene>
<dbReference type="RefSeq" id="WP_027706520.1">
    <property type="nucleotide sequence ID" value="NZ_JAEVHG010000001.1"/>
</dbReference>
<dbReference type="Gene3D" id="3.30.1330.60">
    <property type="entry name" value="OmpA-like domain"/>
    <property type="match status" value="1"/>
</dbReference>
<dbReference type="AlphaFoldDB" id="A0A4P9VSQ1"/>
<comment type="caution">
    <text evidence="11">The sequence shown here is derived from an EMBL/GenBank/DDBJ whole genome shotgun (WGS) entry which is preliminary data.</text>
</comment>
<reference evidence="11 12" key="1">
    <citation type="submission" date="2017-04" db="EMBL/GenBank/DDBJ databases">
        <title>Draft genome sequence of Zooshikella ganghwensis VG4 isolated from Red Sea sediments.</title>
        <authorList>
            <person name="Rehman Z."/>
            <person name="Alam I."/>
            <person name="Kamau A."/>
            <person name="Bajic V."/>
            <person name="Leiknes T."/>
        </authorList>
    </citation>
    <scope>NUCLEOTIDE SEQUENCE [LARGE SCALE GENOMIC DNA]</scope>
    <source>
        <strain evidence="11 12">VG4</strain>
    </source>
</reference>
<dbReference type="CDD" id="cd07185">
    <property type="entry name" value="OmpA_C-like"/>
    <property type="match status" value="1"/>
</dbReference>
<comment type="similarity">
    <text evidence="8">Belongs to the Pal lipoprotein family.</text>
</comment>
<dbReference type="Pfam" id="PF00691">
    <property type="entry name" value="OmpA"/>
    <property type="match status" value="1"/>
</dbReference>
<organism evidence="11 12">
    <name type="scientific">Zooshikella ganghwensis</name>
    <dbReference type="NCBI Taxonomy" id="202772"/>
    <lineage>
        <taxon>Bacteria</taxon>
        <taxon>Pseudomonadati</taxon>
        <taxon>Pseudomonadota</taxon>
        <taxon>Gammaproteobacteria</taxon>
        <taxon>Oceanospirillales</taxon>
        <taxon>Zooshikellaceae</taxon>
        <taxon>Zooshikella</taxon>
    </lineage>
</organism>
<keyword evidence="6 8" id="KW-0449">Lipoprotein</keyword>
<dbReference type="GO" id="GO:0009279">
    <property type="term" value="C:cell outer membrane"/>
    <property type="evidence" value="ECO:0007669"/>
    <property type="project" value="UniProtKB-SubCell"/>
</dbReference>
<dbReference type="InterPro" id="IPR050330">
    <property type="entry name" value="Bact_OuterMem_StrucFunc"/>
</dbReference>
<dbReference type="PANTHER" id="PTHR30329:SF21">
    <property type="entry name" value="LIPOPROTEIN YIAD-RELATED"/>
    <property type="match status" value="1"/>
</dbReference>
<evidence type="ECO:0000259" key="10">
    <source>
        <dbReference type="PROSITE" id="PS51123"/>
    </source>
</evidence>
<keyword evidence="1 8" id="KW-0132">Cell division</keyword>
<dbReference type="InterPro" id="IPR014169">
    <property type="entry name" value="Pal_lipo_C"/>
</dbReference>
<dbReference type="HAMAP" id="MF_02204">
    <property type="entry name" value="Pal"/>
    <property type="match status" value="1"/>
</dbReference>
<evidence type="ECO:0000256" key="5">
    <source>
        <dbReference type="ARBA" id="ARBA00023237"/>
    </source>
</evidence>
<dbReference type="PROSITE" id="PS51123">
    <property type="entry name" value="OMPA_2"/>
    <property type="match status" value="1"/>
</dbReference>
<evidence type="ECO:0000256" key="2">
    <source>
        <dbReference type="ARBA" id="ARBA00022729"/>
    </source>
</evidence>
<dbReference type="PANTHER" id="PTHR30329">
    <property type="entry name" value="STATOR ELEMENT OF FLAGELLAR MOTOR COMPLEX"/>
    <property type="match status" value="1"/>
</dbReference>
<dbReference type="Proteomes" id="UP000257039">
    <property type="component" value="Unassembled WGS sequence"/>
</dbReference>
<evidence type="ECO:0000313" key="12">
    <source>
        <dbReference type="Proteomes" id="UP000257039"/>
    </source>
</evidence>
<evidence type="ECO:0000256" key="6">
    <source>
        <dbReference type="ARBA" id="ARBA00023288"/>
    </source>
</evidence>
<dbReference type="InterPro" id="IPR039001">
    <property type="entry name" value="Pal"/>
</dbReference>
<dbReference type="InterPro" id="IPR036737">
    <property type="entry name" value="OmpA-like_sf"/>
</dbReference>
<sequence>MDFLKFGKVVLLASSVAWLAGCNTTGGDSASSVGDADVSATTGVATDGIDGSVDAQTQALLDKKVFLFGFDDSKILPEDYPALDAHAAKLASDSNKTIIIQGHTDERGTREYNLALGERRAKAVKRYLVLKGVAPEQVETISYGEEQPVALGHDDQSWQQNRRAVIIPNGAY</sequence>
<feature type="domain" description="OmpA-like" evidence="10">
    <location>
        <begin position="55"/>
        <end position="172"/>
    </location>
</feature>
<dbReference type="PRINTS" id="PR01021">
    <property type="entry name" value="OMPADOMAIN"/>
</dbReference>